<dbReference type="GO" id="GO:0031120">
    <property type="term" value="P:snRNA pseudouridine synthesis"/>
    <property type="evidence" value="ECO:0007669"/>
    <property type="project" value="TreeGrafter"/>
</dbReference>
<name>L9L176_TUPCH</name>
<dbReference type="STRING" id="246437.L9L176"/>
<dbReference type="GO" id="GO:0031429">
    <property type="term" value="C:box H/ACA snoRNP complex"/>
    <property type="evidence" value="ECO:0007669"/>
    <property type="project" value="TreeGrafter"/>
</dbReference>
<dbReference type="GO" id="GO:0009982">
    <property type="term" value="F:pseudouridine synthase activity"/>
    <property type="evidence" value="ECO:0007669"/>
    <property type="project" value="TreeGrafter"/>
</dbReference>
<dbReference type="GO" id="GO:0000495">
    <property type="term" value="P:box H/ACA sno(s)RNA 3'-end processing"/>
    <property type="evidence" value="ECO:0007669"/>
    <property type="project" value="TreeGrafter"/>
</dbReference>
<dbReference type="PANTHER" id="PTHR23127">
    <property type="entry name" value="CENTROMERE/MICROTUBULE BINDING PROTEIN CBF5"/>
    <property type="match status" value="1"/>
</dbReference>
<dbReference type="PANTHER" id="PTHR23127:SF0">
    <property type="entry name" value="H_ACA RIBONUCLEOPROTEIN COMPLEX SUBUNIT DKC1"/>
    <property type="match status" value="1"/>
</dbReference>
<reference evidence="2" key="1">
    <citation type="submission" date="2012-07" db="EMBL/GenBank/DDBJ databases">
        <title>Genome of the Chinese tree shrew, a rising model animal genetically related to primates.</title>
        <authorList>
            <person name="Zhang G."/>
            <person name="Fan Y."/>
            <person name="Yao Y."/>
            <person name="Huang Z."/>
        </authorList>
    </citation>
    <scope>NUCLEOTIDE SEQUENCE [LARGE SCALE GENOMIC DNA]</scope>
</reference>
<dbReference type="EMBL" id="KB320557">
    <property type="protein sequence ID" value="ELW68811.1"/>
    <property type="molecule type" value="Genomic_DNA"/>
</dbReference>
<organism evidence="1 2">
    <name type="scientific">Tupaia chinensis</name>
    <name type="common">Chinese tree shrew</name>
    <name type="synonym">Tupaia belangeri chinensis</name>
    <dbReference type="NCBI Taxonomy" id="246437"/>
    <lineage>
        <taxon>Eukaryota</taxon>
        <taxon>Metazoa</taxon>
        <taxon>Chordata</taxon>
        <taxon>Craniata</taxon>
        <taxon>Vertebrata</taxon>
        <taxon>Euteleostomi</taxon>
        <taxon>Mammalia</taxon>
        <taxon>Eutheria</taxon>
        <taxon>Euarchontoglires</taxon>
        <taxon>Scandentia</taxon>
        <taxon>Tupaiidae</taxon>
        <taxon>Tupaia</taxon>
    </lineage>
</organism>
<evidence type="ECO:0000313" key="2">
    <source>
        <dbReference type="Proteomes" id="UP000011518"/>
    </source>
</evidence>
<keyword evidence="2" id="KW-1185">Reference proteome</keyword>
<reference evidence="2" key="2">
    <citation type="journal article" date="2013" name="Nat. Commun.">
        <title>Genome of the Chinese tree shrew.</title>
        <authorList>
            <person name="Fan Y."/>
            <person name="Huang Z.Y."/>
            <person name="Cao C.C."/>
            <person name="Chen C.S."/>
            <person name="Chen Y.X."/>
            <person name="Fan D.D."/>
            <person name="He J."/>
            <person name="Hou H.L."/>
            <person name="Hu L."/>
            <person name="Hu X.T."/>
            <person name="Jiang X.T."/>
            <person name="Lai R."/>
            <person name="Lang Y.S."/>
            <person name="Liang B."/>
            <person name="Liao S.G."/>
            <person name="Mu D."/>
            <person name="Ma Y.Y."/>
            <person name="Niu Y.Y."/>
            <person name="Sun X.Q."/>
            <person name="Xia J.Q."/>
            <person name="Xiao J."/>
            <person name="Xiong Z.Q."/>
            <person name="Xu L."/>
            <person name="Yang L."/>
            <person name="Zhang Y."/>
            <person name="Zhao W."/>
            <person name="Zhao X.D."/>
            <person name="Zheng Y.T."/>
            <person name="Zhou J.M."/>
            <person name="Zhu Y.B."/>
            <person name="Zhang G.J."/>
            <person name="Wang J."/>
            <person name="Yao Y.G."/>
        </authorList>
    </citation>
    <scope>NUCLEOTIDE SEQUENCE [LARGE SCALE GENOMIC DNA]</scope>
</reference>
<sequence>MHLDLLLGIGGQMKELQRVRSRVMSEKDYKVSVYDRLDTQWPYDNHRNDSYLWDLSGERGRLCATNFSAPFGKPYLQTKYCQVTA</sequence>
<evidence type="ECO:0000313" key="1">
    <source>
        <dbReference type="EMBL" id="ELW68811.1"/>
    </source>
</evidence>
<accession>L9L176</accession>
<dbReference type="InterPro" id="IPR004802">
    <property type="entry name" value="tRNA_PsdUridine_synth_B_fam"/>
</dbReference>
<gene>
    <name evidence="1" type="ORF">TREES_T100005150</name>
</gene>
<proteinExistence type="predicted"/>
<dbReference type="Gene3D" id="3.30.2350.10">
    <property type="entry name" value="Pseudouridine synthase"/>
    <property type="match status" value="1"/>
</dbReference>
<dbReference type="Proteomes" id="UP000011518">
    <property type="component" value="Unassembled WGS sequence"/>
</dbReference>
<dbReference type="GO" id="GO:0031118">
    <property type="term" value="P:rRNA pseudouridine synthesis"/>
    <property type="evidence" value="ECO:0007669"/>
    <property type="project" value="TreeGrafter"/>
</dbReference>
<dbReference type="GO" id="GO:1990481">
    <property type="term" value="P:mRNA pseudouridine synthesis"/>
    <property type="evidence" value="ECO:0007669"/>
    <property type="project" value="TreeGrafter"/>
</dbReference>
<dbReference type="AlphaFoldDB" id="L9L176"/>
<protein>
    <submittedName>
        <fullName evidence="1">Centromere/microtubule-binding protein CBF5</fullName>
    </submittedName>
</protein>
<dbReference type="InParanoid" id="L9L176"/>